<comment type="caution">
    <text evidence="12">The sequence shown here is derived from an EMBL/GenBank/DDBJ whole genome shotgun (WGS) entry which is preliminary data.</text>
</comment>
<dbReference type="FunFam" id="1.20.1070.10:FF:000312">
    <property type="entry name" value="protein trapped in endoderm-1"/>
    <property type="match status" value="1"/>
</dbReference>
<keyword evidence="6" id="KW-0297">G-protein coupled receptor</keyword>
<organism evidence="12 13">
    <name type="scientific">Allacma fusca</name>
    <dbReference type="NCBI Taxonomy" id="39272"/>
    <lineage>
        <taxon>Eukaryota</taxon>
        <taxon>Metazoa</taxon>
        <taxon>Ecdysozoa</taxon>
        <taxon>Arthropoda</taxon>
        <taxon>Hexapoda</taxon>
        <taxon>Collembola</taxon>
        <taxon>Symphypleona</taxon>
        <taxon>Sminthuridae</taxon>
        <taxon>Allacma</taxon>
    </lineage>
</organism>
<dbReference type="Pfam" id="PF00001">
    <property type="entry name" value="7tm_1"/>
    <property type="match status" value="1"/>
</dbReference>
<evidence type="ECO:0000259" key="11">
    <source>
        <dbReference type="PROSITE" id="PS50262"/>
    </source>
</evidence>
<evidence type="ECO:0000256" key="5">
    <source>
        <dbReference type="ARBA" id="ARBA00022989"/>
    </source>
</evidence>
<evidence type="ECO:0000313" key="13">
    <source>
        <dbReference type="Proteomes" id="UP000708208"/>
    </source>
</evidence>
<gene>
    <name evidence="12" type="ORF">AFUS01_LOCUS44764</name>
</gene>
<comment type="subcellular location">
    <subcellularLocation>
        <location evidence="1">Cell membrane</location>
        <topology evidence="1">Multi-pass membrane protein</topology>
    </subcellularLocation>
</comment>
<keyword evidence="5 10" id="KW-1133">Transmembrane helix</keyword>
<proteinExistence type="inferred from homology"/>
<feature type="transmembrane region" description="Helical" evidence="10">
    <location>
        <begin position="259"/>
        <end position="279"/>
    </location>
</feature>
<dbReference type="EMBL" id="CAJVCH010570618">
    <property type="protein sequence ID" value="CAG7835392.1"/>
    <property type="molecule type" value="Genomic_DNA"/>
</dbReference>
<feature type="transmembrane region" description="Helical" evidence="10">
    <location>
        <begin position="30"/>
        <end position="55"/>
    </location>
</feature>
<evidence type="ECO:0000256" key="7">
    <source>
        <dbReference type="ARBA" id="ARBA00023136"/>
    </source>
</evidence>
<keyword evidence="9" id="KW-0807">Transducer</keyword>
<protein>
    <recommendedName>
        <fullName evidence="11">G-protein coupled receptors family 1 profile domain-containing protein</fullName>
    </recommendedName>
</protein>
<evidence type="ECO:0000256" key="10">
    <source>
        <dbReference type="SAM" id="Phobius"/>
    </source>
</evidence>
<evidence type="ECO:0000256" key="2">
    <source>
        <dbReference type="ARBA" id="ARBA00010663"/>
    </source>
</evidence>
<feature type="transmembrane region" description="Helical" evidence="10">
    <location>
        <begin position="67"/>
        <end position="88"/>
    </location>
</feature>
<feature type="transmembrane region" description="Helical" evidence="10">
    <location>
        <begin position="195"/>
        <end position="217"/>
    </location>
</feature>
<evidence type="ECO:0000256" key="3">
    <source>
        <dbReference type="ARBA" id="ARBA00022475"/>
    </source>
</evidence>
<evidence type="ECO:0000313" key="12">
    <source>
        <dbReference type="EMBL" id="CAG7835392.1"/>
    </source>
</evidence>
<comment type="similarity">
    <text evidence="2">Belongs to the G-protein coupled receptor 1 family.</text>
</comment>
<dbReference type="OrthoDB" id="6117944at2759"/>
<dbReference type="SUPFAM" id="SSF81321">
    <property type="entry name" value="Family A G protein-coupled receptor-like"/>
    <property type="match status" value="1"/>
</dbReference>
<keyword evidence="4 10" id="KW-0812">Transmembrane</keyword>
<sequence>MNLSEVVDAGIAATHEVTNSTNPYPRAATIAAASCAILFIVLGVVGNLITIFALCTSRKLRMHATTWFVLSLCISDLIFCVVNLPLTASRYIHESWIHGITLCRLFPFFFYGNVATSLMSMVAITINRYILIAHYSWYDKLYRKWNIIAMISFVWIFSFAMMTPPLLEIWGTLGLDSTSFSCTILKKDGKSPKKFLFIFGILIPCAVIIFCYSCIFFRVRKSRLTLLAHGNNGLGDGNNQKSNFLSTSQKRLRRDDLQLTKMMLLIFCCFVICFLPLMILNILDYDTVSPTIHICGSILAWSSSCTNLIIYVLTNRQYRKAYEELLCRRKATDRQSHTASRSGT</sequence>
<keyword evidence="13" id="KW-1185">Reference proteome</keyword>
<dbReference type="PROSITE" id="PS50262">
    <property type="entry name" value="G_PROTEIN_RECEP_F1_2"/>
    <property type="match status" value="1"/>
</dbReference>
<dbReference type="PROSITE" id="PS00237">
    <property type="entry name" value="G_PROTEIN_RECEP_F1_1"/>
    <property type="match status" value="1"/>
</dbReference>
<dbReference type="CDD" id="cd15210">
    <property type="entry name" value="7tmA_GPR84-like"/>
    <property type="match status" value="1"/>
</dbReference>
<dbReference type="InterPro" id="IPR000276">
    <property type="entry name" value="GPCR_Rhodpsn"/>
</dbReference>
<dbReference type="GO" id="GO:0004930">
    <property type="term" value="F:G protein-coupled receptor activity"/>
    <property type="evidence" value="ECO:0007669"/>
    <property type="project" value="UniProtKB-KW"/>
</dbReference>
<accession>A0A8J2Q0B8</accession>
<dbReference type="Proteomes" id="UP000708208">
    <property type="component" value="Unassembled WGS sequence"/>
</dbReference>
<reference evidence="12" key="1">
    <citation type="submission" date="2021-06" db="EMBL/GenBank/DDBJ databases">
        <authorList>
            <person name="Hodson N. C."/>
            <person name="Mongue J. A."/>
            <person name="Jaron S. K."/>
        </authorList>
    </citation>
    <scope>NUCLEOTIDE SEQUENCE</scope>
</reference>
<evidence type="ECO:0000256" key="1">
    <source>
        <dbReference type="ARBA" id="ARBA00004651"/>
    </source>
</evidence>
<evidence type="ECO:0000256" key="6">
    <source>
        <dbReference type="ARBA" id="ARBA00023040"/>
    </source>
</evidence>
<evidence type="ECO:0000256" key="9">
    <source>
        <dbReference type="ARBA" id="ARBA00023224"/>
    </source>
</evidence>
<dbReference type="AlphaFoldDB" id="A0A8J2Q0B8"/>
<feature type="transmembrane region" description="Helical" evidence="10">
    <location>
        <begin position="108"/>
        <end position="126"/>
    </location>
</feature>
<dbReference type="GO" id="GO:0005886">
    <property type="term" value="C:plasma membrane"/>
    <property type="evidence" value="ECO:0007669"/>
    <property type="project" value="UniProtKB-SubCell"/>
</dbReference>
<dbReference type="SMART" id="SM01381">
    <property type="entry name" value="7TM_GPCR_Srsx"/>
    <property type="match status" value="1"/>
</dbReference>
<evidence type="ECO:0000256" key="4">
    <source>
        <dbReference type="ARBA" id="ARBA00022692"/>
    </source>
</evidence>
<keyword evidence="3" id="KW-1003">Cell membrane</keyword>
<feature type="transmembrane region" description="Helical" evidence="10">
    <location>
        <begin position="147"/>
        <end position="167"/>
    </location>
</feature>
<feature type="domain" description="G-protein coupled receptors family 1 profile" evidence="11">
    <location>
        <begin position="46"/>
        <end position="311"/>
    </location>
</feature>
<dbReference type="PANTHER" id="PTHR24228">
    <property type="entry name" value="B2 BRADYKININ RECEPTOR/ANGIOTENSIN II RECEPTOR"/>
    <property type="match status" value="1"/>
</dbReference>
<dbReference type="InterPro" id="IPR017452">
    <property type="entry name" value="GPCR_Rhodpsn_7TM"/>
</dbReference>
<evidence type="ECO:0000256" key="8">
    <source>
        <dbReference type="ARBA" id="ARBA00023170"/>
    </source>
</evidence>
<keyword evidence="7 10" id="KW-0472">Membrane</keyword>
<keyword evidence="8" id="KW-0675">Receptor</keyword>
<name>A0A8J2Q0B8_9HEXA</name>
<feature type="transmembrane region" description="Helical" evidence="10">
    <location>
        <begin position="291"/>
        <end position="313"/>
    </location>
</feature>
<dbReference type="PANTHER" id="PTHR24228:SF71">
    <property type="entry name" value="PROTEIN TRAPPED IN ENDODERM-1"/>
    <property type="match status" value="1"/>
</dbReference>